<feature type="transmembrane region" description="Helical" evidence="1">
    <location>
        <begin position="69"/>
        <end position="90"/>
    </location>
</feature>
<keyword evidence="1" id="KW-1133">Transmembrane helix</keyword>
<gene>
    <name evidence="2" type="ORF">CO137_01860</name>
</gene>
<comment type="caution">
    <text evidence="2">The sequence shown here is derived from an EMBL/GenBank/DDBJ whole genome shotgun (WGS) entry which is preliminary data.</text>
</comment>
<reference evidence="3" key="1">
    <citation type="submission" date="2017-09" db="EMBL/GenBank/DDBJ databases">
        <title>Depth-based differentiation of microbial function through sediment-hosted aquifers and enrichment of novel symbionts in the deep terrestrial subsurface.</title>
        <authorList>
            <person name="Probst A.J."/>
            <person name="Ladd B."/>
            <person name="Jarett J.K."/>
            <person name="Geller-Mcgrath D.E."/>
            <person name="Sieber C.M.K."/>
            <person name="Emerson J.B."/>
            <person name="Anantharaman K."/>
            <person name="Thomas B.C."/>
            <person name="Malmstrom R."/>
            <person name="Stieglmeier M."/>
            <person name="Klingl A."/>
            <person name="Woyke T."/>
            <person name="Ryan C.M."/>
            <person name="Banfield J.F."/>
        </authorList>
    </citation>
    <scope>NUCLEOTIDE SEQUENCE [LARGE SCALE GENOMIC DNA]</scope>
</reference>
<keyword evidence="1" id="KW-0472">Membrane</keyword>
<accession>A0A2M7Z6Y9</accession>
<dbReference type="AlphaFoldDB" id="A0A2M7Z6Y9"/>
<name>A0A2M7Z6Y9_9BACT</name>
<evidence type="ECO:0000313" key="3">
    <source>
        <dbReference type="Proteomes" id="UP000230843"/>
    </source>
</evidence>
<dbReference type="PROSITE" id="PS51257">
    <property type="entry name" value="PROKAR_LIPOPROTEIN"/>
    <property type="match status" value="1"/>
</dbReference>
<dbReference type="Proteomes" id="UP000230843">
    <property type="component" value="Unassembled WGS sequence"/>
</dbReference>
<dbReference type="EMBL" id="PFVJ01000040">
    <property type="protein sequence ID" value="PJA89890.1"/>
    <property type="molecule type" value="Genomic_DNA"/>
</dbReference>
<evidence type="ECO:0000313" key="2">
    <source>
        <dbReference type="EMBL" id="PJA89890.1"/>
    </source>
</evidence>
<sequence>MKIINWKILFSVGVFLTLLSSCFGGSVAMAFSGMHNSSNSNHKMPCCIEQYSVNFRVHLLDEFILTENVLQNIIFSLFFVVLKIFVFICVKSNIFSLYLKRIRSRYGGFKLFNYFSRLFSLGILHSKIW</sequence>
<proteinExistence type="predicted"/>
<organism evidence="2 3">
    <name type="scientific">Candidatus Magasanikbacteria bacterium CG_4_9_14_3_um_filter_32_9</name>
    <dbReference type="NCBI Taxonomy" id="1974644"/>
    <lineage>
        <taxon>Bacteria</taxon>
        <taxon>Candidatus Magasanikiibacteriota</taxon>
    </lineage>
</organism>
<keyword evidence="1" id="KW-0812">Transmembrane</keyword>
<protein>
    <submittedName>
        <fullName evidence="2">Uncharacterized protein</fullName>
    </submittedName>
</protein>
<evidence type="ECO:0000256" key="1">
    <source>
        <dbReference type="SAM" id="Phobius"/>
    </source>
</evidence>